<organism evidence="2 3">
    <name type="scientific">Tetrabaena socialis</name>
    <dbReference type="NCBI Taxonomy" id="47790"/>
    <lineage>
        <taxon>Eukaryota</taxon>
        <taxon>Viridiplantae</taxon>
        <taxon>Chlorophyta</taxon>
        <taxon>core chlorophytes</taxon>
        <taxon>Chlorophyceae</taxon>
        <taxon>CS clade</taxon>
        <taxon>Chlamydomonadales</taxon>
        <taxon>Tetrabaenaceae</taxon>
        <taxon>Tetrabaena</taxon>
    </lineage>
</organism>
<dbReference type="InterPro" id="IPR037401">
    <property type="entry name" value="SnoaL-like"/>
</dbReference>
<dbReference type="OrthoDB" id="201750at2759"/>
<dbReference type="PANTHER" id="PTHR33698:SF3">
    <property type="entry name" value="OS09G0266000 PROTEIN"/>
    <property type="match status" value="1"/>
</dbReference>
<feature type="domain" description="SnoaL-like" evidence="1">
    <location>
        <begin position="10"/>
        <end position="101"/>
    </location>
</feature>
<accession>A0A2J7ZMZ8</accession>
<sequence>MSRMRHQAPKFIGALNNRDLSSLLQLVAQDCRHEDLSRETHASGKEEVARFYADVVASLPETVKLVVDDLTAGDDGKAGVMHMEVNGSEVPCSRGLSFFRVSLQEPPQITYVRQSPEHFIKLTNMVLSATASATPLIDTLGPMAMPSFWANLARGASSMLASVPPVEPLELLMSLAAAGAANTVPAVPGLQRGGFTGAHTPMPSGAMHAMPAVSPTHSHHSHAPHISPRAARSPGAIAVAGAVVSAATAATMAPPRAATVVCSAAVLEAPPATITVRERADGLITAPERPRISSEDEPVEEPGISGVQRATAKLIEGLELAHTQAGRQPSFNVHFLTIVPMFKVTEAYPLGGGQSKMRRRDQRGGDAKATAELIEGGVKCRSVWDAPFAGSMEESYTTPEGQPDVMHVRSTLRVGERSATTLQVYQRRRNMSAREVISASEKRNGKASDVLKRFGMPGAM</sequence>
<evidence type="ECO:0000259" key="1">
    <source>
        <dbReference type="Pfam" id="PF12680"/>
    </source>
</evidence>
<dbReference type="Pfam" id="PF12680">
    <property type="entry name" value="SnoaL_2"/>
    <property type="match status" value="1"/>
</dbReference>
<evidence type="ECO:0000313" key="2">
    <source>
        <dbReference type="EMBL" id="PNH01639.1"/>
    </source>
</evidence>
<protein>
    <recommendedName>
        <fullName evidence="1">SnoaL-like domain-containing protein</fullName>
    </recommendedName>
</protein>
<proteinExistence type="predicted"/>
<comment type="caution">
    <text evidence="2">The sequence shown here is derived from an EMBL/GenBank/DDBJ whole genome shotgun (WGS) entry which is preliminary data.</text>
</comment>
<dbReference type="InterPro" id="IPR032710">
    <property type="entry name" value="NTF2-like_dom_sf"/>
</dbReference>
<dbReference type="SUPFAM" id="SSF54427">
    <property type="entry name" value="NTF2-like"/>
    <property type="match status" value="1"/>
</dbReference>
<keyword evidence="3" id="KW-1185">Reference proteome</keyword>
<reference evidence="2 3" key="1">
    <citation type="journal article" date="2017" name="Mol. Biol. Evol.">
        <title>The 4-celled Tetrabaena socialis nuclear genome reveals the essential components for genetic control of cell number at the origin of multicellularity in the volvocine lineage.</title>
        <authorList>
            <person name="Featherston J."/>
            <person name="Arakaki Y."/>
            <person name="Hanschen E.R."/>
            <person name="Ferris P.J."/>
            <person name="Michod R.E."/>
            <person name="Olson B.J.S.C."/>
            <person name="Nozaki H."/>
            <person name="Durand P.M."/>
        </authorList>
    </citation>
    <scope>NUCLEOTIDE SEQUENCE [LARGE SCALE GENOMIC DNA]</scope>
    <source>
        <strain evidence="2 3">NIES-571</strain>
    </source>
</reference>
<name>A0A2J7ZMZ8_9CHLO</name>
<dbReference type="PANTHER" id="PTHR33698">
    <property type="entry name" value="NUCLEAR TRANSPORT FACTOR 2 (NTF2)-LIKE PROTEIN"/>
    <property type="match status" value="1"/>
</dbReference>
<dbReference type="Proteomes" id="UP000236333">
    <property type="component" value="Unassembled WGS sequence"/>
</dbReference>
<evidence type="ECO:0000313" key="3">
    <source>
        <dbReference type="Proteomes" id="UP000236333"/>
    </source>
</evidence>
<dbReference type="AlphaFoldDB" id="A0A2J7ZMZ8"/>
<gene>
    <name evidence="2" type="ORF">TSOC_012459</name>
</gene>
<dbReference type="EMBL" id="PGGS01000832">
    <property type="protein sequence ID" value="PNH01639.1"/>
    <property type="molecule type" value="Genomic_DNA"/>
</dbReference>
<dbReference type="Gene3D" id="3.10.450.50">
    <property type="match status" value="1"/>
</dbReference>